<dbReference type="Proteomes" id="UP000190166">
    <property type="component" value="Unassembled WGS sequence"/>
</dbReference>
<sequence length="354" mass="40876">MQNKAASTPPIKDSILTGKVYDMNIEEIKKQMHLQSRIEASEDNSYPIYNYTIHDVEIALPIIAEGLKEKGFIQLEQPVFEEKIKTIFGNIFHGNNHKVKLRTKFNTIFVDSTSTNEDEFDYTIENVFVSKEYKFITYVPLIGDFVEFTDSNHYKIEINPPLIARNKYLFNNSQSDLAYLLAEDTLFLKTLVKSFGYTKEEKINTLAMNDYLDLDNNHMPTVGEIIFVKNAEGVLEIKQELLQWVSDHTHANDNTLLQALAQYAYSLYNNSSNNIFTNNPFEIFSLEEKRKIAAYIANIYEPLHHRLAPQNPGMWPVSTVLENILNEDKGLADFLKQHRYFSLPALKQELEPAD</sequence>
<keyword evidence="2" id="KW-1185">Reference proteome</keyword>
<accession>A0A1T5NQT7</accession>
<dbReference type="STRING" id="393003.SAMN05660461_2628"/>
<evidence type="ECO:0000313" key="1">
    <source>
        <dbReference type="EMBL" id="SKD02746.1"/>
    </source>
</evidence>
<gene>
    <name evidence="1" type="ORF">SAMN05660461_2628</name>
</gene>
<dbReference type="EMBL" id="FUZZ01000001">
    <property type="protein sequence ID" value="SKD02746.1"/>
    <property type="molecule type" value="Genomic_DNA"/>
</dbReference>
<dbReference type="AlphaFoldDB" id="A0A1T5NQT7"/>
<reference evidence="1 2" key="1">
    <citation type="submission" date="2017-02" db="EMBL/GenBank/DDBJ databases">
        <authorList>
            <person name="Peterson S.W."/>
        </authorList>
    </citation>
    <scope>NUCLEOTIDE SEQUENCE [LARGE SCALE GENOMIC DNA]</scope>
    <source>
        <strain evidence="1 2">DSM 18108</strain>
    </source>
</reference>
<name>A0A1T5NQT7_9BACT</name>
<organism evidence="1 2">
    <name type="scientific">Chitinophaga ginsengisegetis</name>
    <dbReference type="NCBI Taxonomy" id="393003"/>
    <lineage>
        <taxon>Bacteria</taxon>
        <taxon>Pseudomonadati</taxon>
        <taxon>Bacteroidota</taxon>
        <taxon>Chitinophagia</taxon>
        <taxon>Chitinophagales</taxon>
        <taxon>Chitinophagaceae</taxon>
        <taxon>Chitinophaga</taxon>
    </lineage>
</organism>
<evidence type="ECO:0000313" key="2">
    <source>
        <dbReference type="Proteomes" id="UP000190166"/>
    </source>
</evidence>
<proteinExistence type="predicted"/>
<protein>
    <submittedName>
        <fullName evidence="1">Uncharacterized protein</fullName>
    </submittedName>
</protein>